<keyword evidence="3" id="KW-0812">Transmembrane</keyword>
<feature type="transmembrane region" description="Helical" evidence="3">
    <location>
        <begin position="213"/>
        <end position="232"/>
    </location>
</feature>
<feature type="region of interest" description="Disordered" evidence="2">
    <location>
        <begin position="75"/>
        <end position="96"/>
    </location>
</feature>
<feature type="coiled-coil region" evidence="1">
    <location>
        <begin position="324"/>
        <end position="358"/>
    </location>
</feature>
<feature type="transmembrane region" description="Helical" evidence="3">
    <location>
        <begin position="244"/>
        <end position="262"/>
    </location>
</feature>
<keyword evidence="3" id="KW-0472">Membrane</keyword>
<comment type="caution">
    <text evidence="4">The sequence shown here is derived from an EMBL/GenBank/DDBJ whole genome shotgun (WGS) entry which is preliminary data.</text>
</comment>
<keyword evidence="5" id="KW-1185">Reference proteome</keyword>
<keyword evidence="3" id="KW-1133">Transmembrane helix</keyword>
<proteinExistence type="predicted"/>
<feature type="transmembrane region" description="Helical" evidence="3">
    <location>
        <begin position="289"/>
        <end position="311"/>
    </location>
</feature>
<dbReference type="EMBL" id="JAZDQT010000002">
    <property type="protein sequence ID" value="MEE1946352.1"/>
    <property type="molecule type" value="Genomic_DNA"/>
</dbReference>
<organism evidence="4 5">
    <name type="scientific">Pedobacter albus</name>
    <dbReference type="NCBI Taxonomy" id="3113905"/>
    <lineage>
        <taxon>Bacteria</taxon>
        <taxon>Pseudomonadati</taxon>
        <taxon>Bacteroidota</taxon>
        <taxon>Sphingobacteriia</taxon>
        <taxon>Sphingobacteriales</taxon>
        <taxon>Sphingobacteriaceae</taxon>
        <taxon>Pedobacter</taxon>
    </lineage>
</organism>
<dbReference type="RefSeq" id="WP_330108653.1">
    <property type="nucleotide sequence ID" value="NZ_JAZDQT010000002.1"/>
</dbReference>
<evidence type="ECO:0000256" key="2">
    <source>
        <dbReference type="SAM" id="MobiDB-lite"/>
    </source>
</evidence>
<reference evidence="4 5" key="1">
    <citation type="submission" date="2024-01" db="EMBL/GenBank/DDBJ databases">
        <title>Pedobacter sp. nov., isolated from fresh soil.</title>
        <authorList>
            <person name="Le N.T.T."/>
        </authorList>
    </citation>
    <scope>NUCLEOTIDE SEQUENCE [LARGE SCALE GENOMIC DNA]</scope>
    <source>
        <strain evidence="4 5">KR3-3</strain>
    </source>
</reference>
<gene>
    <name evidence="4" type="ORF">VRU48_14600</name>
</gene>
<accession>A0ABU7IA42</accession>
<evidence type="ECO:0000313" key="5">
    <source>
        <dbReference type="Proteomes" id="UP001336835"/>
    </source>
</evidence>
<evidence type="ECO:0000256" key="3">
    <source>
        <dbReference type="SAM" id="Phobius"/>
    </source>
</evidence>
<evidence type="ECO:0000313" key="4">
    <source>
        <dbReference type="EMBL" id="MEE1946352.1"/>
    </source>
</evidence>
<sequence length="442" mass="51078">MINPTKDFFSPNSDATHTDGQPTVNGATLDTINEARKRTYHEAGYRDSTRNSGSHMPLSICLQAVYAKFQNEEKEDVEKQKVAKEPYEKEQREKETELKTLEVKQAGKQEQIVNVDNKIKTVKDGIEAIKFEINDLAKDPEKYHIKAKKGATAKFWIGLFLLLPISLYLFTFYVSTSYSAFFKKFDAADTAIASVFDPNAFEKAWSDGKLEGWFVTLIPFVFLGLGYLIHMFGENKSLLNYTKMAGLFAITLLFDAILAYLIEDKIYEVTKALDDVKFSLTIALFKAQFWVIIFAGFVVYIIWGIVFDFVMKEHREKDTIKHEQQKRRKDIRIHQDQIKDLEKQRDGLISEQNEIKESIVKAQIRIAHLQKIIDGVVIPSKEYVLYASEYMQGWITYVFEKLYISRTEKHNVAEECKTTYYSHLEEVGAKADYQNSIYLPEL</sequence>
<feature type="region of interest" description="Disordered" evidence="2">
    <location>
        <begin position="1"/>
        <end position="27"/>
    </location>
</feature>
<name>A0ABU7IA42_9SPHI</name>
<protein>
    <recommendedName>
        <fullName evidence="6">Beta-carotene 15,15'-monooxygenase</fullName>
    </recommendedName>
</protein>
<feature type="compositionally biased region" description="Polar residues" evidence="2">
    <location>
        <begin position="10"/>
        <end position="27"/>
    </location>
</feature>
<feature type="transmembrane region" description="Helical" evidence="3">
    <location>
        <begin position="155"/>
        <end position="174"/>
    </location>
</feature>
<dbReference type="Proteomes" id="UP001336835">
    <property type="component" value="Unassembled WGS sequence"/>
</dbReference>
<evidence type="ECO:0000256" key="1">
    <source>
        <dbReference type="SAM" id="Coils"/>
    </source>
</evidence>
<evidence type="ECO:0008006" key="6">
    <source>
        <dbReference type="Google" id="ProtNLM"/>
    </source>
</evidence>
<keyword evidence="1" id="KW-0175">Coiled coil</keyword>